<feature type="compositionally biased region" description="Basic and acidic residues" evidence="10">
    <location>
        <begin position="20"/>
        <end position="29"/>
    </location>
</feature>
<dbReference type="GO" id="GO:0008270">
    <property type="term" value="F:zinc ion binding"/>
    <property type="evidence" value="ECO:0007669"/>
    <property type="project" value="UniProtKB-KW"/>
</dbReference>
<dbReference type="PROSITE" id="PS50199">
    <property type="entry name" value="ZF_RANBP2_2"/>
    <property type="match status" value="1"/>
</dbReference>
<dbReference type="InterPro" id="IPR012677">
    <property type="entry name" value="Nucleotide-bd_a/b_plait_sf"/>
</dbReference>
<feature type="compositionally biased region" description="Basic and acidic residues" evidence="10">
    <location>
        <begin position="132"/>
        <end position="160"/>
    </location>
</feature>
<dbReference type="GO" id="GO:0005634">
    <property type="term" value="C:nucleus"/>
    <property type="evidence" value="ECO:0007669"/>
    <property type="project" value="UniProtKB-SubCell"/>
</dbReference>
<dbReference type="InterPro" id="IPR035618">
    <property type="entry name" value="RBM10_OCRE"/>
</dbReference>
<feature type="domain" description="G-patch" evidence="12">
    <location>
        <begin position="760"/>
        <end position="806"/>
    </location>
</feature>
<keyword evidence="3" id="KW-0677">Repeat</keyword>
<dbReference type="CDD" id="cd12313">
    <property type="entry name" value="RRM1_RRM2_RBM5_like"/>
    <property type="match status" value="1"/>
</dbReference>
<dbReference type="GO" id="GO:0000398">
    <property type="term" value="P:mRNA splicing, via spliceosome"/>
    <property type="evidence" value="ECO:0007669"/>
    <property type="project" value="TreeGrafter"/>
</dbReference>
<dbReference type="SUPFAM" id="SSF90209">
    <property type="entry name" value="Ran binding protein zinc finger-like"/>
    <property type="match status" value="1"/>
</dbReference>
<dbReference type="InterPro" id="IPR036443">
    <property type="entry name" value="Znf_RanBP2_sf"/>
</dbReference>
<evidence type="ECO:0000259" key="12">
    <source>
        <dbReference type="PROSITE" id="PS50174"/>
    </source>
</evidence>
<evidence type="ECO:0000259" key="11">
    <source>
        <dbReference type="PROSITE" id="PS50102"/>
    </source>
</evidence>
<dbReference type="InterPro" id="IPR035979">
    <property type="entry name" value="RBD_domain_sf"/>
</dbReference>
<dbReference type="PROSITE" id="PS50174">
    <property type="entry name" value="G_PATCH"/>
    <property type="match status" value="1"/>
</dbReference>
<feature type="domain" description="RRM" evidence="11">
    <location>
        <begin position="184"/>
        <end position="265"/>
    </location>
</feature>
<feature type="region of interest" description="Disordered" evidence="10">
    <location>
        <begin position="685"/>
        <end position="714"/>
    </location>
</feature>
<evidence type="ECO:0000256" key="3">
    <source>
        <dbReference type="ARBA" id="ARBA00022737"/>
    </source>
</evidence>
<evidence type="ECO:0000313" key="15">
    <source>
        <dbReference type="Proteomes" id="UP001159042"/>
    </source>
</evidence>
<protein>
    <recommendedName>
        <fullName evidence="16">RNA-binding protein 5</fullName>
    </recommendedName>
</protein>
<evidence type="ECO:0000256" key="5">
    <source>
        <dbReference type="ARBA" id="ARBA00022833"/>
    </source>
</evidence>
<evidence type="ECO:0000259" key="13">
    <source>
        <dbReference type="PROSITE" id="PS50199"/>
    </source>
</evidence>
<dbReference type="Gene3D" id="3.30.70.330">
    <property type="match status" value="2"/>
</dbReference>
<feature type="region of interest" description="Disordered" evidence="10">
    <location>
        <begin position="1"/>
        <end position="178"/>
    </location>
</feature>
<feature type="compositionally biased region" description="Low complexity" evidence="10">
    <location>
        <begin position="164"/>
        <end position="176"/>
    </location>
</feature>
<dbReference type="Gene3D" id="4.10.1060.10">
    <property type="entry name" value="Zinc finger, RanBP2-type"/>
    <property type="match status" value="1"/>
</dbReference>
<reference evidence="14 15" key="1">
    <citation type="journal article" date="2023" name="Insect Mol. Biol.">
        <title>Genome sequencing provides insights into the evolution of gene families encoding plant cell wall-degrading enzymes in longhorned beetles.</title>
        <authorList>
            <person name="Shin N.R."/>
            <person name="Okamura Y."/>
            <person name="Kirsch R."/>
            <person name="Pauchet Y."/>
        </authorList>
    </citation>
    <scope>NUCLEOTIDE SEQUENCE [LARGE SCALE GENOMIC DNA]</scope>
    <source>
        <strain evidence="14">EAD_L_NR</strain>
    </source>
</reference>
<dbReference type="InterPro" id="IPR041591">
    <property type="entry name" value="OCRE"/>
</dbReference>
<dbReference type="InterPro" id="IPR000467">
    <property type="entry name" value="G_patch_dom"/>
</dbReference>
<keyword evidence="5" id="KW-0862">Zinc</keyword>
<comment type="caution">
    <text evidence="14">The sequence shown here is derived from an EMBL/GenBank/DDBJ whole genome shotgun (WGS) entry which is preliminary data.</text>
</comment>
<dbReference type="InterPro" id="IPR000504">
    <property type="entry name" value="RRM_dom"/>
</dbReference>
<dbReference type="SMART" id="SM00443">
    <property type="entry name" value="G_patch"/>
    <property type="match status" value="1"/>
</dbReference>
<dbReference type="PANTHER" id="PTHR13948:SF3">
    <property type="entry name" value="FI21118P1"/>
    <property type="match status" value="1"/>
</dbReference>
<dbReference type="SMART" id="SM00360">
    <property type="entry name" value="RRM"/>
    <property type="match status" value="2"/>
</dbReference>
<evidence type="ECO:0000313" key="14">
    <source>
        <dbReference type="EMBL" id="KAJ8923543.1"/>
    </source>
</evidence>
<dbReference type="Proteomes" id="UP001159042">
    <property type="component" value="Unassembled WGS sequence"/>
</dbReference>
<keyword evidence="7" id="KW-0539">Nucleus</keyword>
<evidence type="ECO:0000256" key="9">
    <source>
        <dbReference type="PROSITE-ProRule" id="PRU00322"/>
    </source>
</evidence>
<feature type="domain" description="RanBP2-type" evidence="13">
    <location>
        <begin position="278"/>
        <end position="308"/>
    </location>
</feature>
<accession>A0AAV8WAB3</accession>
<keyword evidence="4 9" id="KW-0863">Zinc-finger</keyword>
<keyword evidence="2" id="KW-0479">Metal-binding</keyword>
<dbReference type="AlphaFoldDB" id="A0AAV8WAB3"/>
<dbReference type="PROSITE" id="PS01358">
    <property type="entry name" value="ZF_RANBP2_1"/>
    <property type="match status" value="1"/>
</dbReference>
<dbReference type="CDD" id="cd16167">
    <property type="entry name" value="OCRE_RBM10"/>
    <property type="match status" value="1"/>
</dbReference>
<dbReference type="SUPFAM" id="SSF54928">
    <property type="entry name" value="RNA-binding domain, RBD"/>
    <property type="match status" value="1"/>
</dbReference>
<dbReference type="Pfam" id="PF01585">
    <property type="entry name" value="G-patch"/>
    <property type="match status" value="1"/>
</dbReference>
<evidence type="ECO:0000256" key="6">
    <source>
        <dbReference type="ARBA" id="ARBA00022884"/>
    </source>
</evidence>
<dbReference type="PROSITE" id="PS50102">
    <property type="entry name" value="RRM"/>
    <property type="match status" value="1"/>
</dbReference>
<name>A0AAV8WAB3_9CUCU</name>
<dbReference type="PANTHER" id="PTHR13948">
    <property type="entry name" value="RNA-BINDING PROTEIN"/>
    <property type="match status" value="1"/>
</dbReference>
<feature type="compositionally biased region" description="Basic and acidic residues" evidence="10">
    <location>
        <begin position="58"/>
        <end position="121"/>
    </location>
</feature>
<gene>
    <name evidence="14" type="ORF">NQ315_010121</name>
</gene>
<keyword evidence="6 8" id="KW-0694">RNA-binding</keyword>
<sequence length="838" mass="95631">MDRSRDYSPRGRSMSISPEIYRRDAADYRHRSRSCSRSPNYRRYNGYRSPTYHKKSYHHEYIEGRRVESDYDSDREYRRDREHSWELERERKSRSRSPEYRERDRERGGRHYRNRDREREHHRPRRRSRSGSRWERKSEDRKVRDRDRYRDDDRDSDSERSPNGAIIGASGSEIIGYKSQPPNNTIMIRGLAQHITENDIRQDIIQCGLMPKDIRLIRKKDTGASRGFAFVEFATLGEAIRWMDIKQGVLMLQDQYRAIMQYSIPKDMNSSEKPPTHKASADWFCIKCGAQNFKRRDNCFKCHASRMESEEGGSGSDEICSYATKTIMMRNLDALTTEDSVMSVLNNIIPELVKSISAVCIGRDPLTSTSRGICYLGTESTIDALAIFGALNSSKTPLTIDGKTVILSYCKYNMGDTKKAYSQADHAAFPNASVPSTYAMTDVDSLAEYAARRYAKTPQEYMHYIEYYRGFFTQQISAGNSITLHQENQMDAANAAAAVAQSAIQQMNANKSFYDTTHLVVPTGTDGKKYPVPDVSKYVYDKTTGYQFDQATGLYYDPNSNYYWNSVIQKYLYWDHDKSTYVLAPTYTESMANQQHVATGSGTTQEPEKHKQKPEKQDKVKVAKKIAKDMERWAKTLNQKKESCNIKTMAENYTSSSSASADIGFSVLEKKSVALAATPFFKQDMVEEPPTPSTAPLVAAYGESESSGDEDNVEDLAKERRMKYGDPDEPQPSKLKEKYLKSREMEMPVATSSVCEPIGSENVGNRLLQKMGWTEGQGLGKQNQGRTTIIQAEQHSSTVGLGNKLPGYTALAGESYKDCVKKMMYARYQELTEKENSN</sequence>
<comment type="subcellular location">
    <subcellularLocation>
        <location evidence="1">Nucleus</location>
    </subcellularLocation>
</comment>
<dbReference type="Pfam" id="PF00076">
    <property type="entry name" value="RRM_1"/>
    <property type="match status" value="1"/>
</dbReference>
<dbReference type="EMBL" id="JANEYG010000004">
    <property type="protein sequence ID" value="KAJ8923543.1"/>
    <property type="molecule type" value="Genomic_DNA"/>
</dbReference>
<dbReference type="GO" id="GO:0003723">
    <property type="term" value="F:RNA binding"/>
    <property type="evidence" value="ECO:0007669"/>
    <property type="project" value="UniProtKB-UniRule"/>
</dbReference>
<feature type="compositionally biased region" description="Basic and acidic residues" evidence="10">
    <location>
        <begin position="606"/>
        <end position="618"/>
    </location>
</feature>
<evidence type="ECO:0000256" key="10">
    <source>
        <dbReference type="SAM" id="MobiDB-lite"/>
    </source>
</evidence>
<evidence type="ECO:0008006" key="16">
    <source>
        <dbReference type="Google" id="ProtNLM"/>
    </source>
</evidence>
<organism evidence="14 15">
    <name type="scientific">Exocentrus adspersus</name>
    <dbReference type="NCBI Taxonomy" id="1586481"/>
    <lineage>
        <taxon>Eukaryota</taxon>
        <taxon>Metazoa</taxon>
        <taxon>Ecdysozoa</taxon>
        <taxon>Arthropoda</taxon>
        <taxon>Hexapoda</taxon>
        <taxon>Insecta</taxon>
        <taxon>Pterygota</taxon>
        <taxon>Neoptera</taxon>
        <taxon>Endopterygota</taxon>
        <taxon>Coleoptera</taxon>
        <taxon>Polyphaga</taxon>
        <taxon>Cucujiformia</taxon>
        <taxon>Chrysomeloidea</taxon>
        <taxon>Cerambycidae</taxon>
        <taxon>Lamiinae</taxon>
        <taxon>Acanthocinini</taxon>
        <taxon>Exocentrus</taxon>
    </lineage>
</organism>
<dbReference type="Pfam" id="PF17780">
    <property type="entry name" value="OCRE"/>
    <property type="match status" value="1"/>
</dbReference>
<dbReference type="SMART" id="SM00547">
    <property type="entry name" value="ZnF_RBZ"/>
    <property type="match status" value="1"/>
</dbReference>
<proteinExistence type="predicted"/>
<keyword evidence="15" id="KW-1185">Reference proteome</keyword>
<evidence type="ECO:0000256" key="7">
    <source>
        <dbReference type="ARBA" id="ARBA00023242"/>
    </source>
</evidence>
<evidence type="ECO:0000256" key="1">
    <source>
        <dbReference type="ARBA" id="ARBA00004123"/>
    </source>
</evidence>
<evidence type="ECO:0000256" key="4">
    <source>
        <dbReference type="ARBA" id="ARBA00022771"/>
    </source>
</evidence>
<dbReference type="InterPro" id="IPR001876">
    <property type="entry name" value="Znf_RanBP2"/>
</dbReference>
<evidence type="ECO:0000256" key="2">
    <source>
        <dbReference type="ARBA" id="ARBA00022723"/>
    </source>
</evidence>
<feature type="region of interest" description="Disordered" evidence="10">
    <location>
        <begin position="596"/>
        <end position="618"/>
    </location>
</feature>
<evidence type="ECO:0000256" key="8">
    <source>
        <dbReference type="PROSITE-ProRule" id="PRU00176"/>
    </source>
</evidence>